<sequence length="224" mass="25586">MFCYKEQHLSHLRAHPEEQLAQWMDAHAAGVDAQLDLSIQLVRAGFRIQQRTARIALYAMAMEQLSVSEQFATLLHELRGEDAHHLDVEEDDIPQMAWIGAKSEAEDQPQRQCPFDYCALLCMSRQSLEAIVSLLKEGAHRTKHRENQAILEQLQEREDNIRKEIGRLLEAADPHACADFHLDTESAFDLHASNYFDKPNPHFFSARTIDEDKGGPVDSGRTQR</sequence>
<accession>A0ABT7U973</accession>
<gene>
    <name evidence="2" type="ORF">QUV96_00825</name>
</gene>
<reference evidence="2 3" key="1">
    <citation type="submission" date="2023-06" db="EMBL/GenBank/DDBJ databases">
        <title>Identification and characterization of horizontal gene transfer across gut microbiota members of farm animals based on homology search.</title>
        <authorList>
            <person name="Schwarzerova J."/>
            <person name="Nykrynova M."/>
            <person name="Jureckova K."/>
            <person name="Cejkova D."/>
            <person name="Rychlik I."/>
        </authorList>
    </citation>
    <scope>NUCLEOTIDE SEQUENCE [LARGE SCALE GENOMIC DNA]</scope>
    <source>
        <strain evidence="2 3">ET39</strain>
    </source>
</reference>
<keyword evidence="1" id="KW-0175">Coiled coil</keyword>
<evidence type="ECO:0000313" key="3">
    <source>
        <dbReference type="Proteomes" id="UP001529340"/>
    </source>
</evidence>
<organism evidence="2 3">
    <name type="scientific">Amedibacillus dolichus</name>
    <dbReference type="NCBI Taxonomy" id="31971"/>
    <lineage>
        <taxon>Bacteria</taxon>
        <taxon>Bacillati</taxon>
        <taxon>Bacillota</taxon>
        <taxon>Erysipelotrichia</taxon>
        <taxon>Erysipelotrichales</taxon>
        <taxon>Erysipelotrichaceae</taxon>
        <taxon>Amedibacillus</taxon>
    </lineage>
</organism>
<dbReference type="RefSeq" id="WP_289606648.1">
    <property type="nucleotide sequence ID" value="NZ_JAUDCG010000002.1"/>
</dbReference>
<evidence type="ECO:0000313" key="2">
    <source>
        <dbReference type="EMBL" id="MDM8156176.1"/>
    </source>
</evidence>
<keyword evidence="3" id="KW-1185">Reference proteome</keyword>
<feature type="coiled-coil region" evidence="1">
    <location>
        <begin position="144"/>
        <end position="171"/>
    </location>
</feature>
<evidence type="ECO:0000256" key="1">
    <source>
        <dbReference type="SAM" id="Coils"/>
    </source>
</evidence>
<proteinExistence type="predicted"/>
<reference evidence="2 3" key="3">
    <citation type="submission" date="2023-06" db="EMBL/GenBank/DDBJ databases">
        <authorList>
            <person name="Zeman M."/>
            <person name="Kubasova T."/>
            <person name="Jahodarova E."/>
            <person name="Nykrynova M."/>
            <person name="Rychlik I."/>
        </authorList>
    </citation>
    <scope>NUCLEOTIDE SEQUENCE [LARGE SCALE GENOMIC DNA]</scope>
    <source>
        <strain evidence="2 3">ET39</strain>
    </source>
</reference>
<dbReference type="Proteomes" id="UP001529340">
    <property type="component" value="Unassembled WGS sequence"/>
</dbReference>
<reference evidence="3" key="2">
    <citation type="submission" date="2023-06" db="EMBL/GenBank/DDBJ databases">
        <title>Identification and characterization of horizontal gene transfer across gut microbiota members of farm animals based on homology search.</title>
        <authorList>
            <person name="Zeman M."/>
            <person name="Kubasova T."/>
            <person name="Jahodarova E."/>
            <person name="Nykrynova M."/>
            <person name="Rychlik I."/>
        </authorList>
    </citation>
    <scope>NUCLEOTIDE SEQUENCE [LARGE SCALE GENOMIC DNA]</scope>
    <source>
        <strain evidence="3">ET39</strain>
    </source>
</reference>
<comment type="caution">
    <text evidence="2">The sequence shown here is derived from an EMBL/GenBank/DDBJ whole genome shotgun (WGS) entry which is preliminary data.</text>
</comment>
<name>A0ABT7U973_9FIRM</name>
<protein>
    <submittedName>
        <fullName evidence="2">Uncharacterized protein</fullName>
    </submittedName>
</protein>
<dbReference type="EMBL" id="JAUDCG010000002">
    <property type="protein sequence ID" value="MDM8156176.1"/>
    <property type="molecule type" value="Genomic_DNA"/>
</dbReference>